<reference evidence="3" key="2">
    <citation type="submission" date="2015-01" db="EMBL/GenBank/DDBJ databases">
        <title>Evolutionary Origins and Diversification of the Mycorrhizal Mutualists.</title>
        <authorList>
            <consortium name="DOE Joint Genome Institute"/>
            <consortium name="Mycorrhizal Genomics Consortium"/>
            <person name="Kohler A."/>
            <person name="Kuo A."/>
            <person name="Nagy L.G."/>
            <person name="Floudas D."/>
            <person name="Copeland A."/>
            <person name="Barry K.W."/>
            <person name="Cichocki N."/>
            <person name="Veneault-Fourrey C."/>
            <person name="LaButti K."/>
            <person name="Lindquist E.A."/>
            <person name="Lipzen A."/>
            <person name="Lundell T."/>
            <person name="Morin E."/>
            <person name="Murat C."/>
            <person name="Riley R."/>
            <person name="Ohm R."/>
            <person name="Sun H."/>
            <person name="Tunlid A."/>
            <person name="Henrissat B."/>
            <person name="Grigoriev I.V."/>
            <person name="Hibbett D.S."/>
            <person name="Martin F."/>
        </authorList>
    </citation>
    <scope>NUCLEOTIDE SEQUENCE [LARGE SCALE GENOMIC DNA]</scope>
    <source>
        <strain evidence="3">Zn</strain>
    </source>
</reference>
<gene>
    <name evidence="2" type="ORF">OIDMADRAFT_149625</name>
</gene>
<evidence type="ECO:0000313" key="2">
    <source>
        <dbReference type="EMBL" id="KIM93995.1"/>
    </source>
</evidence>
<organism evidence="2 3">
    <name type="scientific">Oidiodendron maius (strain Zn)</name>
    <dbReference type="NCBI Taxonomy" id="913774"/>
    <lineage>
        <taxon>Eukaryota</taxon>
        <taxon>Fungi</taxon>
        <taxon>Dikarya</taxon>
        <taxon>Ascomycota</taxon>
        <taxon>Pezizomycotina</taxon>
        <taxon>Leotiomycetes</taxon>
        <taxon>Leotiomycetes incertae sedis</taxon>
        <taxon>Myxotrichaceae</taxon>
        <taxon>Oidiodendron</taxon>
    </lineage>
</organism>
<name>A0A0C3GCV8_OIDMZ</name>
<feature type="region of interest" description="Disordered" evidence="1">
    <location>
        <begin position="1"/>
        <end position="37"/>
    </location>
</feature>
<accession>A0A0C3GCV8</accession>
<dbReference type="EMBL" id="KN832892">
    <property type="protein sequence ID" value="KIM93995.1"/>
    <property type="molecule type" value="Genomic_DNA"/>
</dbReference>
<dbReference type="InParanoid" id="A0A0C3GCV8"/>
<keyword evidence="3" id="KW-1185">Reference proteome</keyword>
<dbReference type="HOGENOM" id="CLU_032328_0_0_1"/>
<sequence length="684" mass="78233">MSEDIADGSNEADAMLNATDLKRKRQSSVDTPDRGQDRIIPRHVYPCEPVVSFHIGKELRQTPQSSFLSYIWGSGLDSDCTLCGGPFHADSGPPIRTIGLEQGDISRPSVIDITQEPVSPWRLRIFNRHLICIKANGVSYVPISHAWHENVATAQDLHLESIDVSKLVYQTPVKTLLALVSKFPDSEIWHDYLSVPQWCADVQGQLLLAIPEIYNHAERTVIHLDDVSAIHFSGQINNLSYDKFINNFASTIRSRWFDRMWVTLEYIQSNDVLILTEDYTICDTNARDLCHDLDTAHSKWVRKRGNSDVTQDIWKQNTTLKRMVSWTDMESWKNEHDKHQTLGWAIGILGHRQCRYTRDYLLALGKMLNFQPEQDLLVLVENPFQYFFSLSIHALERGDYTPLFFITPLGEQSDYRAPWLRGYSTVSWKLWDMGRCHRKATNQKIIRNGKIQPRLETVGIIEWFEHYNFCGDAESVMDYIASKTVRANGRDAKSLCEAVDRIFPQDERKAINMESKDVGQEDASDSTQRYNLAKLQLFLEEYGPLLDTRVEQVGASRRLELAKKMSTALKLSNKGKYARESRLEAAAGEAEWFLREYERAMEGIGRVSCKICGRRSIFRLTMWEEPTLDLAQVYRIPGLLYDDTIPEGVGIVVDGKRIIGKMMYGTPACGCSRLELVELGLAKF</sequence>
<evidence type="ECO:0000256" key="1">
    <source>
        <dbReference type="SAM" id="MobiDB-lite"/>
    </source>
</evidence>
<protein>
    <recommendedName>
        <fullName evidence="4">Heterokaryon incompatibility domain-containing protein</fullName>
    </recommendedName>
</protein>
<evidence type="ECO:0000313" key="3">
    <source>
        <dbReference type="Proteomes" id="UP000054321"/>
    </source>
</evidence>
<evidence type="ECO:0008006" key="4">
    <source>
        <dbReference type="Google" id="ProtNLM"/>
    </source>
</evidence>
<dbReference type="OrthoDB" id="5382128at2759"/>
<dbReference type="Proteomes" id="UP000054321">
    <property type="component" value="Unassembled WGS sequence"/>
</dbReference>
<reference evidence="2 3" key="1">
    <citation type="submission" date="2014-04" db="EMBL/GenBank/DDBJ databases">
        <authorList>
            <consortium name="DOE Joint Genome Institute"/>
            <person name="Kuo A."/>
            <person name="Martino E."/>
            <person name="Perotto S."/>
            <person name="Kohler A."/>
            <person name="Nagy L.G."/>
            <person name="Floudas D."/>
            <person name="Copeland A."/>
            <person name="Barry K.W."/>
            <person name="Cichocki N."/>
            <person name="Veneault-Fourrey C."/>
            <person name="LaButti K."/>
            <person name="Lindquist E.A."/>
            <person name="Lipzen A."/>
            <person name="Lundell T."/>
            <person name="Morin E."/>
            <person name="Murat C."/>
            <person name="Sun H."/>
            <person name="Tunlid A."/>
            <person name="Henrissat B."/>
            <person name="Grigoriev I.V."/>
            <person name="Hibbett D.S."/>
            <person name="Martin F."/>
            <person name="Nordberg H.P."/>
            <person name="Cantor M.N."/>
            <person name="Hua S.X."/>
        </authorList>
    </citation>
    <scope>NUCLEOTIDE SEQUENCE [LARGE SCALE GENOMIC DNA]</scope>
    <source>
        <strain evidence="2 3">Zn</strain>
    </source>
</reference>
<proteinExistence type="predicted"/>
<dbReference type="AlphaFoldDB" id="A0A0C3GCV8"/>